<feature type="compositionally biased region" description="Basic and acidic residues" evidence="1">
    <location>
        <begin position="253"/>
        <end position="294"/>
    </location>
</feature>
<sequence>MGDGGVVCAPLQRTMGRFPVSDTFCRGNGGFSLKSIQFAESQLQRKHDKKMVIEKKELGQERAQKEELEKGELRLGRVENGEVEKCEIAPAKLPKDEVEEGELGSLKGSKGEVENGEFVPEKLRKREVEKGEFVSGKWRRGEVEKEEFYARRGRRSEIEKGEFIPEKWRRGEVEKTDYSSWKGRKGEVEKGEFIPEKWRKGELVKDENGLAKSRKWEVEKDDFSKKGWKCEQDRTPPTIKFSEEDASQSKASSRSESERRKRSSRWDPGYEKDSRISSRIADEEQGSYKHEYSNGRDYSSGTWLKRHDTESESSNRKYHGESSDYPGSKSRRLSDDTNRSGYPEKQYSRSSMERSYRNSTSSRGFPSSRYSSRHHESSLSSRVVHDRHGRSPGYSERSPHDRARYYDHRDRSPLSHSERIPHDRARYDRRNRSPTHAERSPHDRSRPQDRRDRTPGYLEQSTINQGRSRDYRETSRKGGGNERQHNRYGDQELEEKLGQRDSGVRDSHLHSSTRQPQDNRSLQIGTVSVEKNPSDQSHKEEQSQNLGVGCKEPPSQLDGASEELFSMEEDMDICDTPPHVPVMTDSILGKWVYLDHFGVEQGPSKLCDLKRLVEEGVLMSDHLIKHSNSDRWETVENAASPLATVNFPHIVSDTITQLVSPPEAPGNLLADIGDAGQSVNQHGQELSVTLPQPLFMPDDISVAQPLEDLHIDERVGALLRGYTVVPGKELEIIGEVLNMTFEHAEWEKWGRSEGFTRSRLGTGEYGHQREEEFSRVSEITSKEAAESRLTVTSDKDYSFVCGDSSDWFSGRWSCKGGDWKRNDEAAQDRSCKKKLALNDSYPLCQMPKSGYEDPRWHRKDELYYPSQSRRLDLPQWAFSWPEESKSSQTKPLAMRGVKGNILPVVRINACVVKDHGPFVSEHRMKVKGNERHSSRSVRSFSASIDGNKLLTESASRSKKVNEQDLQGFRKCITPINTPKDRVCTVDELQLHLGDWYFLDGAGHEHGPLSFSKLQSLVGKGIIQDCSSVFRKVDNVWVPVASAAQDSEAIANILEENMAPPVDSSAAPLSQSQIVAHSGKSIASSPFHSLHPQFIGYTRGKLQELVMKSYKSREFAAAINEVLDPWINAKQPKKELDKHLFTSVITKSSLSHGSMMHKFRKSEDDVSGIYKDHILAGKRARILVDGSEEDYEMEEDLLKSQKDDYMFEDLCGEATFVQESSANPEAEKESWGLLNGHILARVFHFLRADIKSLTSSASTCKWWNAAVKFYKDISRQVDLSFAGPNCTDSMFGNIMKGYNKEKINSVVLIGCTNISPGALEEILYSFPCISFIDIRGCCQFRELIPKFQNVKWIKSRSSHTIKIFEDSHSKIRSLKQITEKSSSIYKAFKGSSSHLDDPSEPGESFDRNYNLDRRHSMSQSFRRNFYKRTKLFDARRSSSLLSREAHMKHWLRRKSGNGYKRMEEFLSCSLKDIMKANTFDFLCPRYCQPLDLVAEIEDRMNNGYYIGHGLTSVKEDISRMCRDAIKAKNRGDTGDMNHIVTLFMQLVTSLEENSKSSNERDEMMKTLKDGSPSGFTSAASKYKKKHSKIMSERKCINRSNGTSYVNGGTDDGEYVSDREIRRRLSKLNKRALDSGSETSDDLDRSSEGARGDSESTVSDTQSDLDSRSEGGIGNSRGNGYSTADEVLDSVAEDREWGARMTKASLVPPVTRKYEVIDRYCIVADEEEVQRKMRVSLPEDYAEKLNAQKSGTEDSDMEIPEVKDYKPRKQVGDEVLEQEVYGIDPYTHNLLLDSMPEELHWPPLEKHMFIEDVLLRALNKQARRFTGTGNTPMIYPLQPVVEEIQKIAEEGSDTRILKMCQGILKAMDSRRADNYVSYRKGLGVVCNKEEGFGEDDFVVEFLGEVYPAWRWFEKQDGIRSLQKNNKDPAPEFYNIYLERPKGDGDGYDLVVVDAMHKANYASRICHSCRPNCEAKCVVSMPVVTAVDGQYQIGIYSVRPIGYGEEITFDYNSVTESKEEYEASVCLCGSQVCRGSYLNLTGEGAYQKVLKECHGMLDRHQLMLEACELNFVSEEDFIVLGRAGLGSCLLDGLPDWLIAYSARLVRFINFERTKLPEEIQRHNLEEKRKFFLDIFPEVEKSDAEVQAEGVYNQRLQNLALTLDKVRYVMRCVFGDPRKAPPPLEKLSPKAAVSILWNGEESLVEELLQCMAPHMEEALLNDLKSKIHSHDPSGSDDLQRELQKSLLWLRDELRNLPCTYKCRHDAAADLIHIYAYTKCFFRVQEYKSVTSPPVYISPLDLGPKYTDKLGSGFQEYCKKYSENYCLGQLIYWHNQANAEPDCSLSRARRGCMSLPDIASFYAKVQKPSRHRVYGPRTLRFMLARMEKQPQRPWPKDRIWSFKSAPQVFGSPMLDAIMNKSPLDKEMVHWLKNRSPIFHAAWDQ</sequence>
<dbReference type="InterPro" id="IPR057851">
    <property type="entry name" value="ATXR3_GYF"/>
</dbReference>
<dbReference type="InterPro" id="IPR046341">
    <property type="entry name" value="SET_dom_sf"/>
</dbReference>
<feature type="compositionally biased region" description="Polar residues" evidence="1">
    <location>
        <begin position="510"/>
        <end position="531"/>
    </location>
</feature>
<dbReference type="CDD" id="cd10531">
    <property type="entry name" value="SET_SETD2-like"/>
    <property type="match status" value="1"/>
</dbReference>
<feature type="compositionally biased region" description="Basic and acidic residues" evidence="1">
    <location>
        <begin position="397"/>
        <end position="454"/>
    </location>
</feature>
<accession>A0A834ZL82</accession>
<feature type="region of interest" description="Disordered" evidence="1">
    <location>
        <begin position="216"/>
        <end position="558"/>
    </location>
</feature>
<gene>
    <name evidence="3" type="ORF">HHK36_005536</name>
</gene>
<feature type="compositionally biased region" description="Polar residues" evidence="1">
    <location>
        <begin position="1653"/>
        <end position="1662"/>
    </location>
</feature>
<dbReference type="OMA" id="PHISYVH"/>
<protein>
    <recommendedName>
        <fullName evidence="2">SET domain-containing protein</fullName>
    </recommendedName>
</protein>
<feature type="domain" description="SET" evidence="2">
    <location>
        <begin position="1859"/>
        <end position="2009"/>
    </location>
</feature>
<dbReference type="PROSITE" id="PS50280">
    <property type="entry name" value="SET"/>
    <property type="match status" value="1"/>
</dbReference>
<evidence type="ECO:0000256" key="1">
    <source>
        <dbReference type="SAM" id="MobiDB-lite"/>
    </source>
</evidence>
<feature type="compositionally biased region" description="Basic and acidic residues" evidence="1">
    <location>
        <begin position="532"/>
        <end position="542"/>
    </location>
</feature>
<feature type="compositionally biased region" description="Basic and acidic residues" evidence="1">
    <location>
        <begin position="305"/>
        <end position="322"/>
    </location>
</feature>
<dbReference type="Pfam" id="PF00856">
    <property type="entry name" value="SET"/>
    <property type="match status" value="1"/>
</dbReference>
<dbReference type="Proteomes" id="UP000655225">
    <property type="component" value="Unassembled WGS sequence"/>
</dbReference>
<feature type="compositionally biased region" description="Basic and acidic residues" evidence="1">
    <location>
        <begin position="216"/>
        <end position="234"/>
    </location>
</feature>
<dbReference type="PANTHER" id="PTHR46655">
    <property type="entry name" value="HISTONE-LYSINE N-METHYLTRANSFERASE ATXR3"/>
    <property type="match status" value="1"/>
</dbReference>
<name>A0A834ZL82_TETSI</name>
<dbReference type="Gene3D" id="2.170.270.10">
    <property type="entry name" value="SET domain"/>
    <property type="match status" value="1"/>
</dbReference>
<comment type="caution">
    <text evidence="3">The sequence shown here is derived from an EMBL/GenBank/DDBJ whole genome shotgun (WGS) entry which is preliminary data.</text>
</comment>
<dbReference type="InterPro" id="IPR001214">
    <property type="entry name" value="SET_dom"/>
</dbReference>
<feature type="compositionally biased region" description="Basic and acidic residues" evidence="1">
    <location>
        <begin position="1640"/>
        <end position="1652"/>
    </location>
</feature>
<proteinExistence type="predicted"/>
<reference evidence="3 4" key="1">
    <citation type="submission" date="2020-04" db="EMBL/GenBank/DDBJ databases">
        <title>Plant Genome Project.</title>
        <authorList>
            <person name="Zhang R.-G."/>
        </authorList>
    </citation>
    <scope>NUCLEOTIDE SEQUENCE [LARGE SCALE GENOMIC DNA]</scope>
    <source>
        <strain evidence="3">YNK0</strain>
        <tissue evidence="3">Leaf</tissue>
    </source>
</reference>
<feature type="compositionally biased region" description="Low complexity" evidence="1">
    <location>
        <begin position="357"/>
        <end position="370"/>
    </location>
</feature>
<feature type="compositionally biased region" description="Basic and acidic residues" evidence="1">
    <location>
        <begin position="467"/>
        <end position="509"/>
    </location>
</feature>
<dbReference type="Pfam" id="PF25531">
    <property type="entry name" value="GYF_ATXR3"/>
    <property type="match status" value="1"/>
</dbReference>
<dbReference type="EMBL" id="JABCRI010000003">
    <property type="protein sequence ID" value="KAF8409460.1"/>
    <property type="molecule type" value="Genomic_DNA"/>
</dbReference>
<dbReference type="SUPFAM" id="SSF82199">
    <property type="entry name" value="SET domain"/>
    <property type="match status" value="1"/>
</dbReference>
<evidence type="ECO:0000313" key="3">
    <source>
        <dbReference type="EMBL" id="KAF8409460.1"/>
    </source>
</evidence>
<dbReference type="OrthoDB" id="308383at2759"/>
<keyword evidence="4" id="KW-1185">Reference proteome</keyword>
<feature type="region of interest" description="Disordered" evidence="1">
    <location>
        <begin position="1551"/>
        <end position="1612"/>
    </location>
</feature>
<feature type="compositionally biased region" description="Basic and acidic residues" evidence="1">
    <location>
        <begin position="1551"/>
        <end position="1567"/>
    </location>
</feature>
<evidence type="ECO:0000259" key="2">
    <source>
        <dbReference type="PROSITE" id="PS50280"/>
    </source>
</evidence>
<dbReference type="PANTHER" id="PTHR46655:SF1">
    <property type="entry name" value="HISTONE-LYSINE N-METHYLTRANSFERASE ATXR3"/>
    <property type="match status" value="1"/>
</dbReference>
<dbReference type="SMART" id="SM00317">
    <property type="entry name" value="SET"/>
    <property type="match status" value="1"/>
</dbReference>
<evidence type="ECO:0000313" key="4">
    <source>
        <dbReference type="Proteomes" id="UP000655225"/>
    </source>
</evidence>
<feature type="compositionally biased region" description="Polar residues" evidence="1">
    <location>
        <begin position="1596"/>
        <end position="1605"/>
    </location>
</feature>
<organism evidence="3 4">
    <name type="scientific">Tetracentron sinense</name>
    <name type="common">Spur-leaf</name>
    <dbReference type="NCBI Taxonomy" id="13715"/>
    <lineage>
        <taxon>Eukaryota</taxon>
        <taxon>Viridiplantae</taxon>
        <taxon>Streptophyta</taxon>
        <taxon>Embryophyta</taxon>
        <taxon>Tracheophyta</taxon>
        <taxon>Spermatophyta</taxon>
        <taxon>Magnoliopsida</taxon>
        <taxon>Trochodendrales</taxon>
        <taxon>Trochodendraceae</taxon>
        <taxon>Tetracentron</taxon>
    </lineage>
</organism>
<dbReference type="InterPro" id="IPR045606">
    <property type="entry name" value="ATXR3_C"/>
</dbReference>
<dbReference type="Pfam" id="PF19633">
    <property type="entry name" value="SDG2_C"/>
    <property type="match status" value="1"/>
</dbReference>
<feature type="region of interest" description="Disordered" evidence="1">
    <location>
        <begin position="1630"/>
        <end position="1682"/>
    </location>
</feature>